<keyword evidence="7" id="KW-0443">Lipid metabolism</keyword>
<evidence type="ECO:0000256" key="6">
    <source>
        <dbReference type="ARBA" id="ARBA00022989"/>
    </source>
</evidence>
<evidence type="ECO:0000256" key="5">
    <source>
        <dbReference type="ARBA" id="ARBA00022692"/>
    </source>
</evidence>
<evidence type="ECO:0000256" key="4">
    <source>
        <dbReference type="ARBA" id="ARBA00022679"/>
    </source>
</evidence>
<name>A0A7C3UZM5_UNCW3</name>
<dbReference type="Gene3D" id="1.20.120.1760">
    <property type="match status" value="1"/>
</dbReference>
<evidence type="ECO:0000256" key="10">
    <source>
        <dbReference type="ARBA" id="ARBA00023264"/>
    </source>
</evidence>
<keyword evidence="8 12" id="KW-0472">Membrane</keyword>
<protein>
    <submittedName>
        <fullName evidence="13">CDP-alcohol phosphatidyltransferase family protein</fullName>
    </submittedName>
</protein>
<dbReference type="Pfam" id="PF01066">
    <property type="entry name" value="CDP-OH_P_transf"/>
    <property type="match status" value="1"/>
</dbReference>
<feature type="transmembrane region" description="Helical" evidence="12">
    <location>
        <begin position="171"/>
        <end position="192"/>
    </location>
</feature>
<evidence type="ECO:0000256" key="8">
    <source>
        <dbReference type="ARBA" id="ARBA00023136"/>
    </source>
</evidence>
<feature type="transmembrane region" description="Helical" evidence="12">
    <location>
        <begin position="56"/>
        <end position="77"/>
    </location>
</feature>
<evidence type="ECO:0000256" key="7">
    <source>
        <dbReference type="ARBA" id="ARBA00023098"/>
    </source>
</evidence>
<comment type="caution">
    <text evidence="13">The sequence shown here is derived from an EMBL/GenBank/DDBJ whole genome shotgun (WGS) entry which is preliminary data.</text>
</comment>
<dbReference type="PANTHER" id="PTHR14269:SF62">
    <property type="entry name" value="CDP-DIACYLGLYCEROL--GLYCEROL-3-PHOSPHATE 3-PHOSPHATIDYLTRANSFERASE 1, CHLOROPLASTIC"/>
    <property type="match status" value="1"/>
</dbReference>
<organism evidence="13">
    <name type="scientific">candidate division WOR-3 bacterium</name>
    <dbReference type="NCBI Taxonomy" id="2052148"/>
    <lineage>
        <taxon>Bacteria</taxon>
        <taxon>Bacteria division WOR-3</taxon>
    </lineage>
</organism>
<evidence type="ECO:0000256" key="3">
    <source>
        <dbReference type="ARBA" id="ARBA00022516"/>
    </source>
</evidence>
<dbReference type="GO" id="GO:0046474">
    <property type="term" value="P:glycerophospholipid biosynthetic process"/>
    <property type="evidence" value="ECO:0007669"/>
    <property type="project" value="TreeGrafter"/>
</dbReference>
<dbReference type="GO" id="GO:0016020">
    <property type="term" value="C:membrane"/>
    <property type="evidence" value="ECO:0007669"/>
    <property type="project" value="UniProtKB-SubCell"/>
</dbReference>
<dbReference type="InterPro" id="IPR048254">
    <property type="entry name" value="CDP_ALCOHOL_P_TRANSF_CS"/>
</dbReference>
<comment type="similarity">
    <text evidence="2 11">Belongs to the CDP-alcohol phosphatidyltransferase class-I family.</text>
</comment>
<comment type="subcellular location">
    <subcellularLocation>
        <location evidence="1">Membrane</location>
        <topology evidence="1">Multi-pass membrane protein</topology>
    </subcellularLocation>
</comment>
<feature type="transmembrane region" description="Helical" evidence="12">
    <location>
        <begin position="146"/>
        <end position="165"/>
    </location>
</feature>
<keyword evidence="9" id="KW-0594">Phospholipid biosynthesis</keyword>
<evidence type="ECO:0000256" key="11">
    <source>
        <dbReference type="RuleBase" id="RU003750"/>
    </source>
</evidence>
<dbReference type="InterPro" id="IPR000462">
    <property type="entry name" value="CDP-OH_P_trans"/>
</dbReference>
<keyword evidence="6 12" id="KW-1133">Transmembrane helix</keyword>
<proteinExistence type="inferred from homology"/>
<dbReference type="PROSITE" id="PS00379">
    <property type="entry name" value="CDP_ALCOHOL_P_TRANSF"/>
    <property type="match status" value="1"/>
</dbReference>
<gene>
    <name evidence="13" type="ORF">ENX07_05915</name>
</gene>
<keyword evidence="3" id="KW-0444">Lipid biosynthesis</keyword>
<evidence type="ECO:0000256" key="9">
    <source>
        <dbReference type="ARBA" id="ARBA00023209"/>
    </source>
</evidence>
<evidence type="ECO:0000256" key="2">
    <source>
        <dbReference type="ARBA" id="ARBA00010441"/>
    </source>
</evidence>
<evidence type="ECO:0000313" key="13">
    <source>
        <dbReference type="EMBL" id="HGE99587.1"/>
    </source>
</evidence>
<dbReference type="AlphaFoldDB" id="A0A7C3UZM5"/>
<keyword evidence="4 11" id="KW-0808">Transferase</keyword>
<evidence type="ECO:0000256" key="12">
    <source>
        <dbReference type="SAM" id="Phobius"/>
    </source>
</evidence>
<feature type="transmembrane region" description="Helical" evidence="12">
    <location>
        <begin position="114"/>
        <end position="134"/>
    </location>
</feature>
<dbReference type="InterPro" id="IPR050324">
    <property type="entry name" value="CDP-alcohol_PTase-I"/>
</dbReference>
<evidence type="ECO:0000256" key="1">
    <source>
        <dbReference type="ARBA" id="ARBA00004141"/>
    </source>
</evidence>
<keyword evidence="10" id="KW-1208">Phospholipid metabolism</keyword>
<accession>A0A7C3UZM5</accession>
<dbReference type="EMBL" id="DTMQ01000039">
    <property type="protein sequence ID" value="HGE99587.1"/>
    <property type="molecule type" value="Genomic_DNA"/>
</dbReference>
<dbReference type="GO" id="GO:0016780">
    <property type="term" value="F:phosphotransferase activity, for other substituted phosphate groups"/>
    <property type="evidence" value="ECO:0007669"/>
    <property type="project" value="InterPro"/>
</dbReference>
<dbReference type="PANTHER" id="PTHR14269">
    <property type="entry name" value="CDP-DIACYLGLYCEROL--GLYCEROL-3-PHOSPHATE 3-PHOSPHATIDYLTRANSFERASE-RELATED"/>
    <property type="match status" value="1"/>
</dbReference>
<keyword evidence="5 12" id="KW-0812">Transmembrane</keyword>
<reference evidence="13" key="1">
    <citation type="journal article" date="2020" name="mSystems">
        <title>Genome- and Community-Level Interaction Insights into Carbon Utilization and Element Cycling Functions of Hydrothermarchaeota in Hydrothermal Sediment.</title>
        <authorList>
            <person name="Zhou Z."/>
            <person name="Liu Y."/>
            <person name="Xu W."/>
            <person name="Pan J."/>
            <person name="Luo Z.H."/>
            <person name="Li M."/>
        </authorList>
    </citation>
    <scope>NUCLEOTIDE SEQUENCE [LARGE SCALE GENOMIC DNA]</scope>
    <source>
        <strain evidence="13">SpSt-906</strain>
    </source>
</reference>
<dbReference type="InterPro" id="IPR043130">
    <property type="entry name" value="CDP-OH_PTrfase_TM_dom"/>
</dbReference>
<sequence length="206" mass="23341">MRSKNLKVNDIQRHLNGLRNREEIPIIKFATIPNFLTLSRLFLLPLILFFLATQQIYSALILMFISWVSDALDGYLARRLNQVTPVGKILDHLVDKIWVSSVFVVLVMTKRLPLSIALAVIIRDLLIVLGGSILVRRGVIPYSNIFGKITGFLFALLILTYALGIKPLTQPVFFLTWFFLVVSFLSYIPFFLKGSKSKGFSGDISH</sequence>